<evidence type="ECO:0000256" key="4">
    <source>
        <dbReference type="ARBA" id="ARBA00023163"/>
    </source>
</evidence>
<comment type="similarity">
    <text evidence="1">Belongs to the AfsR/DnrI/RedD regulatory family.</text>
</comment>
<dbReference type="InterPro" id="IPR027417">
    <property type="entry name" value="P-loop_NTPase"/>
</dbReference>
<dbReference type="PANTHER" id="PTHR35807:SF1">
    <property type="entry name" value="TRANSCRIPTIONAL REGULATOR REDD"/>
    <property type="match status" value="1"/>
</dbReference>
<dbReference type="InterPro" id="IPR011990">
    <property type="entry name" value="TPR-like_helical_dom_sf"/>
</dbReference>
<dbReference type="SMART" id="SM00028">
    <property type="entry name" value="TPR"/>
    <property type="match status" value="4"/>
</dbReference>
<dbReference type="OrthoDB" id="3587032at2"/>
<evidence type="ECO:0000259" key="6">
    <source>
        <dbReference type="PROSITE" id="PS51755"/>
    </source>
</evidence>
<name>A0A495W1B6_9PSEU</name>
<evidence type="ECO:0000256" key="5">
    <source>
        <dbReference type="PROSITE-ProRule" id="PRU01091"/>
    </source>
</evidence>
<protein>
    <submittedName>
        <fullName evidence="7">DNA-binding SARP family transcriptional activator</fullName>
    </submittedName>
</protein>
<evidence type="ECO:0000313" key="7">
    <source>
        <dbReference type="EMBL" id="RKT55481.1"/>
    </source>
</evidence>
<proteinExistence type="inferred from homology"/>
<sequence length="960" mass="103501">MEIRLLGPLEVVIGGRPVPLGGAKPRTLLAALALEPGVIVSGDRLADVLWPDRPPRSAVANIRTYVHGLRRVLAERDTRMAERIENRSAGYVLHAAPEEVDRTVFERRVAAAHRALEAGDRTAALAELASAEALWRGPVLADLPHGHSWSAALARLTELRLAAQELRTRVQVELGRYEDAVVELRGLLSDDPLREERWTQLVTALDAAGRRAEAFAACAEAERVLREELGTRPGPRLRQIRSSLASVADDEHVPPRQLPLDLPDFTGRRAVVDDLVGLLRARAAEGRPAVAAVTGPPGVGKSAVAVRVAHAVRADFPDGQLHVDLGGTTEDPRRPVDVLAVLLRSLGVPAISTPDDLAGRSALLRSRLAAGRVLVVLDDAADAAQVRPLLPGSGGSAVLVTSRVRLPDLAGARCAELDVLPLDEAAGLLSGIIGAARVAAEPDGATAILESCGYLPLAIRVAGARLAQRPAWTLRRMAERLADERRVLDELRVGDLAVRASVALSYEQLPGTAARAFGGLSLLGRARFPAWIVGALLDRAEADDVLDLLVDTHLVELVGSDGYGEPLYRLHDLLRVYARERVAAEPRAVTAAAVRRVAEGYLAFALAAADASPASFFGLVPTWDDDGAWRPPRRTAPAVDGASWYDEAGRRGVTAVAQAAEWGHDDLAWRIAAALAPHFDLRAMHDDWLCTHRIALEAARRVDDRRGQAIVLRNLGQVHLCQDAYGEAMGAFESSRALFDGIGDEHGAAIALAGALTVARFLGEYDVALERGERALEVFVRHGDRHREAALRLALGAVRMDQGDHDAAERWFEDALVLAGSIDDRHRAAHARHKLARLARLRGRLAEAHEQLDLAIAAFDALGDQKCVVHAHQSLGEVYLHEGDLAHAEVLLGNCLVAHRRNRDRRSAARVCGLLGELHQQARRSAAAREHFEAALALWRELAAGAEVRALTERLRSVAT</sequence>
<evidence type="ECO:0000313" key="8">
    <source>
        <dbReference type="Proteomes" id="UP000282084"/>
    </source>
</evidence>
<dbReference type="PROSITE" id="PS51755">
    <property type="entry name" value="OMPR_PHOB"/>
    <property type="match status" value="1"/>
</dbReference>
<dbReference type="GO" id="GO:0000160">
    <property type="term" value="P:phosphorelay signal transduction system"/>
    <property type="evidence" value="ECO:0007669"/>
    <property type="project" value="InterPro"/>
</dbReference>
<dbReference type="InterPro" id="IPR049945">
    <property type="entry name" value="AAA_22"/>
</dbReference>
<dbReference type="Proteomes" id="UP000282084">
    <property type="component" value="Unassembled WGS sequence"/>
</dbReference>
<dbReference type="InterPro" id="IPR001867">
    <property type="entry name" value="OmpR/PhoB-type_DNA-bd"/>
</dbReference>
<dbReference type="AlphaFoldDB" id="A0A495W1B6"/>
<keyword evidence="2" id="KW-0805">Transcription regulation</keyword>
<evidence type="ECO:0000256" key="2">
    <source>
        <dbReference type="ARBA" id="ARBA00023015"/>
    </source>
</evidence>
<dbReference type="SUPFAM" id="SSF52540">
    <property type="entry name" value="P-loop containing nucleoside triphosphate hydrolases"/>
    <property type="match status" value="1"/>
</dbReference>
<reference evidence="7 8" key="1">
    <citation type="submission" date="2018-10" db="EMBL/GenBank/DDBJ databases">
        <title>Sequencing the genomes of 1000 actinobacteria strains.</title>
        <authorList>
            <person name="Klenk H.-P."/>
        </authorList>
    </citation>
    <scope>NUCLEOTIDE SEQUENCE [LARGE SCALE GENOMIC DNA]</scope>
    <source>
        <strain evidence="7 8">DSM 43800</strain>
    </source>
</reference>
<dbReference type="EMBL" id="RBXO01000001">
    <property type="protein sequence ID" value="RKT55481.1"/>
    <property type="molecule type" value="Genomic_DNA"/>
</dbReference>
<dbReference type="SMART" id="SM01043">
    <property type="entry name" value="BTAD"/>
    <property type="match status" value="1"/>
</dbReference>
<dbReference type="CDD" id="cd15831">
    <property type="entry name" value="BTAD"/>
    <property type="match status" value="1"/>
</dbReference>
<dbReference type="InterPro" id="IPR051677">
    <property type="entry name" value="AfsR-DnrI-RedD_regulator"/>
</dbReference>
<comment type="caution">
    <text evidence="7">The sequence shown here is derived from an EMBL/GenBank/DDBJ whole genome shotgun (WGS) entry which is preliminary data.</text>
</comment>
<dbReference type="Pfam" id="PF00486">
    <property type="entry name" value="Trans_reg_C"/>
    <property type="match status" value="1"/>
</dbReference>
<keyword evidence="8" id="KW-1185">Reference proteome</keyword>
<dbReference type="PANTHER" id="PTHR35807">
    <property type="entry name" value="TRANSCRIPTIONAL REGULATOR REDD-RELATED"/>
    <property type="match status" value="1"/>
</dbReference>
<dbReference type="InterPro" id="IPR036388">
    <property type="entry name" value="WH-like_DNA-bd_sf"/>
</dbReference>
<dbReference type="SUPFAM" id="SSF48452">
    <property type="entry name" value="TPR-like"/>
    <property type="match status" value="2"/>
</dbReference>
<dbReference type="SUPFAM" id="SSF46894">
    <property type="entry name" value="C-terminal effector domain of the bipartite response regulators"/>
    <property type="match status" value="1"/>
</dbReference>
<dbReference type="InterPro" id="IPR019734">
    <property type="entry name" value="TPR_rpt"/>
</dbReference>
<keyword evidence="4" id="KW-0804">Transcription</keyword>
<feature type="DNA-binding region" description="OmpR/PhoB-type" evidence="5">
    <location>
        <begin position="1"/>
        <end position="95"/>
    </location>
</feature>
<dbReference type="Gene3D" id="1.25.40.10">
    <property type="entry name" value="Tetratricopeptide repeat domain"/>
    <property type="match status" value="2"/>
</dbReference>
<dbReference type="GO" id="GO:0043531">
    <property type="term" value="F:ADP binding"/>
    <property type="evidence" value="ECO:0007669"/>
    <property type="project" value="InterPro"/>
</dbReference>
<keyword evidence="3 5" id="KW-0238">DNA-binding</keyword>
<organism evidence="7 8">
    <name type="scientific">Saccharothrix australiensis</name>
    <dbReference type="NCBI Taxonomy" id="2072"/>
    <lineage>
        <taxon>Bacteria</taxon>
        <taxon>Bacillati</taxon>
        <taxon>Actinomycetota</taxon>
        <taxon>Actinomycetes</taxon>
        <taxon>Pseudonocardiales</taxon>
        <taxon>Pseudonocardiaceae</taxon>
        <taxon>Saccharothrix</taxon>
    </lineage>
</organism>
<dbReference type="PRINTS" id="PR00364">
    <property type="entry name" value="DISEASERSIST"/>
</dbReference>
<feature type="domain" description="OmpR/PhoB-type" evidence="6">
    <location>
        <begin position="1"/>
        <end position="95"/>
    </location>
</feature>
<evidence type="ECO:0000256" key="1">
    <source>
        <dbReference type="ARBA" id="ARBA00005820"/>
    </source>
</evidence>
<dbReference type="Pfam" id="PF13424">
    <property type="entry name" value="TPR_12"/>
    <property type="match status" value="1"/>
</dbReference>
<dbReference type="SMART" id="SM00862">
    <property type="entry name" value="Trans_reg_C"/>
    <property type="match status" value="1"/>
</dbReference>
<dbReference type="RefSeq" id="WP_121007174.1">
    <property type="nucleotide sequence ID" value="NZ_RBXO01000001.1"/>
</dbReference>
<dbReference type="Gene3D" id="3.40.50.300">
    <property type="entry name" value="P-loop containing nucleotide triphosphate hydrolases"/>
    <property type="match status" value="1"/>
</dbReference>
<dbReference type="Pfam" id="PF03704">
    <property type="entry name" value="BTAD"/>
    <property type="match status" value="1"/>
</dbReference>
<gene>
    <name evidence="7" type="ORF">C8E97_4150</name>
</gene>
<dbReference type="GO" id="GO:0003677">
    <property type="term" value="F:DNA binding"/>
    <property type="evidence" value="ECO:0007669"/>
    <property type="project" value="UniProtKB-UniRule"/>
</dbReference>
<dbReference type="InterPro" id="IPR016032">
    <property type="entry name" value="Sig_transdc_resp-reg_C-effctor"/>
</dbReference>
<evidence type="ECO:0000256" key="3">
    <source>
        <dbReference type="ARBA" id="ARBA00023125"/>
    </source>
</evidence>
<dbReference type="Pfam" id="PF13401">
    <property type="entry name" value="AAA_22"/>
    <property type="match status" value="1"/>
</dbReference>
<accession>A0A495W1B6</accession>
<dbReference type="InterPro" id="IPR005158">
    <property type="entry name" value="BTAD"/>
</dbReference>
<dbReference type="Gene3D" id="1.10.10.10">
    <property type="entry name" value="Winged helix-like DNA-binding domain superfamily/Winged helix DNA-binding domain"/>
    <property type="match status" value="1"/>
</dbReference>
<dbReference type="GO" id="GO:0006355">
    <property type="term" value="P:regulation of DNA-templated transcription"/>
    <property type="evidence" value="ECO:0007669"/>
    <property type="project" value="InterPro"/>
</dbReference>